<evidence type="ECO:0000256" key="10">
    <source>
        <dbReference type="SAM" id="MobiDB-lite"/>
    </source>
</evidence>
<dbReference type="InterPro" id="IPR017441">
    <property type="entry name" value="Protein_kinase_ATP_BS"/>
</dbReference>
<dbReference type="SMART" id="SM00133">
    <property type="entry name" value="S_TK_X"/>
    <property type="match status" value="1"/>
</dbReference>
<name>A0A3B5KTP8_9TELE</name>
<reference evidence="14" key="1">
    <citation type="submission" date="2025-08" db="UniProtKB">
        <authorList>
            <consortium name="Ensembl"/>
        </authorList>
    </citation>
    <scope>IDENTIFICATION</scope>
</reference>
<dbReference type="GeneTree" id="ENSGT00940000164790"/>
<keyword evidence="6" id="KW-0418">Kinase</keyword>
<feature type="region of interest" description="Disordered" evidence="10">
    <location>
        <begin position="133"/>
        <end position="157"/>
    </location>
</feature>
<dbReference type="InterPro" id="IPR035892">
    <property type="entry name" value="C2_domain_sf"/>
</dbReference>
<dbReference type="Pfam" id="PF00069">
    <property type="entry name" value="Pkinase"/>
    <property type="match status" value="1"/>
</dbReference>
<evidence type="ECO:0000256" key="9">
    <source>
        <dbReference type="PROSITE-ProRule" id="PRU10141"/>
    </source>
</evidence>
<dbReference type="InterPro" id="IPR011072">
    <property type="entry name" value="HR1_rho-bd"/>
</dbReference>
<evidence type="ECO:0000256" key="8">
    <source>
        <dbReference type="PROSITE-ProRule" id="PRU01207"/>
    </source>
</evidence>
<dbReference type="InterPro" id="IPR036274">
    <property type="entry name" value="HR1_rpt_sf"/>
</dbReference>
<evidence type="ECO:0000256" key="5">
    <source>
        <dbReference type="ARBA" id="ARBA00022741"/>
    </source>
</evidence>
<dbReference type="GO" id="GO:0004697">
    <property type="term" value="F:diacylglycerol-dependent serine/threonine kinase activity"/>
    <property type="evidence" value="ECO:0007669"/>
    <property type="project" value="UniProtKB-EC"/>
</dbReference>
<dbReference type="PROSITE" id="PS50011">
    <property type="entry name" value="PROTEIN_KINASE_DOM"/>
    <property type="match status" value="1"/>
</dbReference>
<evidence type="ECO:0000256" key="2">
    <source>
        <dbReference type="ARBA" id="ARBA00022527"/>
    </source>
</evidence>
<evidence type="ECO:0000256" key="4">
    <source>
        <dbReference type="ARBA" id="ARBA00022679"/>
    </source>
</evidence>
<dbReference type="PROSITE" id="PS00107">
    <property type="entry name" value="PROTEIN_KINASE_ATP"/>
    <property type="match status" value="1"/>
</dbReference>
<dbReference type="InterPro" id="IPR000719">
    <property type="entry name" value="Prot_kinase_dom"/>
</dbReference>
<evidence type="ECO:0000256" key="3">
    <source>
        <dbReference type="ARBA" id="ARBA00022553"/>
    </source>
</evidence>
<feature type="domain" description="REM-1" evidence="13">
    <location>
        <begin position="38"/>
        <end position="116"/>
    </location>
</feature>
<sequence>PRRVSSPLSSPDRKMLATAQQMLQDSRTKIELLRIRLSVPGPDEEIIGPVELRVAELLHRMKIESAVAEGARNVTKLVDPKERRVLTEAQARVRESSQKVDLLRLSLERRLAELPEDHPTRAAIMETLESGIAPSYGTPKKQSAAPSSSSSSSSSSFFRPASLTAEVSAVLKVDNRVMGRTHWRPQGKEAWGQNFSTELERSRELEVAVYWRDWRALSAVKFLRLEDFLDNRRHGMCLELEPQGIIFIEVTFINPVIERPSKLQRQMRIFPKEKGRNFLRASQMNLNFATWGRLMMNFLPPCNSLEAMSPLLPAPIATASSGSPPRTRKDPLVIMFWLIPASLNTKTVKFSGSQRFAARTLPARSRGPVPSPCFVCRSEALKMDDFQCVSVLGRGHFGKVLLAEYKKSGKMFAIKALKKSEVITRDEVDSLVCEKRILEVINSARHPFLVNLHGCFQTAEHVCFVMAYSPGGDLMKHIHAAIFSEKQSLFYSSCVLLGLEFLHQNQIVYSTFCGTPEFLAPEVLTENSYTRSVDWWELGVLVFEMLVGESPFPGDDEEEVFDSIVNEEVRYPRSLSPQSKSLIQQLLQKNPDRRLGSGKDDAAEIKRHKFFQGMDWDALLAKQLKPPFLPTISAPLDVSNFDEEFTRLKPVLTLPRTPTAVGAEHQQVFNDFDFSLIS</sequence>
<keyword evidence="7 9" id="KW-0067">ATP-binding</keyword>
<dbReference type="PANTHER" id="PTHR24351">
    <property type="entry name" value="RIBOSOMAL PROTEIN S6 KINASE"/>
    <property type="match status" value="1"/>
</dbReference>
<keyword evidence="8" id="KW-0175">Coiled coil</keyword>
<dbReference type="GO" id="GO:0005524">
    <property type="term" value="F:ATP binding"/>
    <property type="evidence" value="ECO:0007669"/>
    <property type="project" value="UniProtKB-UniRule"/>
</dbReference>
<dbReference type="Gene3D" id="3.30.200.20">
    <property type="entry name" value="Phosphorylase Kinase, domain 1"/>
    <property type="match status" value="2"/>
</dbReference>
<protein>
    <recommendedName>
        <fullName evidence="1">protein kinase C</fullName>
        <ecNumber evidence="1">2.7.11.13</ecNumber>
    </recommendedName>
</protein>
<dbReference type="FunFam" id="1.10.287.160:FF:000001">
    <property type="entry name" value="Putative serine/threonine-protein kinase N2"/>
    <property type="match status" value="1"/>
</dbReference>
<keyword evidence="2" id="KW-0723">Serine/threonine-protein kinase</keyword>
<dbReference type="Gene3D" id="1.10.510.10">
    <property type="entry name" value="Transferase(Phosphotransferase) domain 1"/>
    <property type="match status" value="2"/>
</dbReference>
<dbReference type="Pfam" id="PF02185">
    <property type="entry name" value="HR1"/>
    <property type="match status" value="1"/>
</dbReference>
<evidence type="ECO:0000313" key="14">
    <source>
        <dbReference type="Ensembl" id="ENSXCOP00000001350.1"/>
    </source>
</evidence>
<feature type="compositionally biased region" description="Low complexity" evidence="10">
    <location>
        <begin position="143"/>
        <end position="157"/>
    </location>
</feature>
<dbReference type="InterPro" id="IPR017892">
    <property type="entry name" value="Pkinase_C"/>
</dbReference>
<dbReference type="Ensembl" id="ENSXCOT00000001373.1">
    <property type="protein sequence ID" value="ENSXCOP00000001350.1"/>
    <property type="gene ID" value="ENSXCOG00000001043.1"/>
</dbReference>
<dbReference type="EC" id="2.7.11.13" evidence="1"/>
<dbReference type="InterPro" id="IPR000961">
    <property type="entry name" value="AGC-kinase_C"/>
</dbReference>
<feature type="domain" description="AGC-kinase C-terminal" evidence="12">
    <location>
        <begin position="612"/>
        <end position="678"/>
    </location>
</feature>
<accession>A0A3B5KTP8</accession>
<reference evidence="14" key="2">
    <citation type="submission" date="2025-09" db="UniProtKB">
        <authorList>
            <consortium name="Ensembl"/>
        </authorList>
    </citation>
    <scope>IDENTIFICATION</scope>
</reference>
<proteinExistence type="predicted"/>
<dbReference type="SMART" id="SM00742">
    <property type="entry name" value="Hr1"/>
    <property type="match status" value="1"/>
</dbReference>
<dbReference type="PROSITE" id="PS51285">
    <property type="entry name" value="AGC_KINASE_CTER"/>
    <property type="match status" value="1"/>
</dbReference>
<keyword evidence="5 9" id="KW-0547">Nucleotide-binding</keyword>
<evidence type="ECO:0000259" key="13">
    <source>
        <dbReference type="PROSITE" id="PS51860"/>
    </source>
</evidence>
<dbReference type="Proteomes" id="UP000261380">
    <property type="component" value="Unplaced"/>
</dbReference>
<dbReference type="SUPFAM" id="SSF46585">
    <property type="entry name" value="HR1 repeat"/>
    <property type="match status" value="2"/>
</dbReference>
<dbReference type="SUPFAM" id="SSF49562">
    <property type="entry name" value="C2 domain (Calcium/lipid-binding domain, CaLB)"/>
    <property type="match status" value="1"/>
</dbReference>
<keyword evidence="4" id="KW-0808">Transferase</keyword>
<evidence type="ECO:0000259" key="12">
    <source>
        <dbReference type="PROSITE" id="PS51285"/>
    </source>
</evidence>
<evidence type="ECO:0000256" key="6">
    <source>
        <dbReference type="ARBA" id="ARBA00022777"/>
    </source>
</evidence>
<evidence type="ECO:0000256" key="7">
    <source>
        <dbReference type="ARBA" id="ARBA00022840"/>
    </source>
</evidence>
<keyword evidence="3" id="KW-0597">Phosphoprotein</keyword>
<dbReference type="GO" id="GO:0007165">
    <property type="term" value="P:signal transduction"/>
    <property type="evidence" value="ECO:0007669"/>
    <property type="project" value="InterPro"/>
</dbReference>
<dbReference type="Gene3D" id="1.10.287.160">
    <property type="entry name" value="HR1 repeat"/>
    <property type="match status" value="2"/>
</dbReference>
<dbReference type="Pfam" id="PF00433">
    <property type="entry name" value="Pkinase_C"/>
    <property type="match status" value="1"/>
</dbReference>
<dbReference type="FunFam" id="1.10.510.10:FF:001922">
    <property type="entry name" value="Protein kinase, putative"/>
    <property type="match status" value="1"/>
</dbReference>
<keyword evidence="15" id="KW-1185">Reference proteome</keyword>
<dbReference type="AlphaFoldDB" id="A0A3B5KTP8"/>
<dbReference type="PROSITE" id="PS51860">
    <property type="entry name" value="REM_1"/>
    <property type="match status" value="1"/>
</dbReference>
<dbReference type="InterPro" id="IPR011009">
    <property type="entry name" value="Kinase-like_dom_sf"/>
</dbReference>
<feature type="domain" description="Protein kinase" evidence="11">
    <location>
        <begin position="386"/>
        <end position="611"/>
    </location>
</feature>
<organism evidence="14 15">
    <name type="scientific">Xiphophorus couchianus</name>
    <name type="common">Monterrey platyfish</name>
    <dbReference type="NCBI Taxonomy" id="32473"/>
    <lineage>
        <taxon>Eukaryota</taxon>
        <taxon>Metazoa</taxon>
        <taxon>Chordata</taxon>
        <taxon>Craniata</taxon>
        <taxon>Vertebrata</taxon>
        <taxon>Euteleostomi</taxon>
        <taxon>Actinopterygii</taxon>
        <taxon>Neopterygii</taxon>
        <taxon>Teleostei</taxon>
        <taxon>Neoteleostei</taxon>
        <taxon>Acanthomorphata</taxon>
        <taxon>Ovalentaria</taxon>
        <taxon>Atherinomorphae</taxon>
        <taxon>Cyprinodontiformes</taxon>
        <taxon>Poeciliidae</taxon>
        <taxon>Poeciliinae</taxon>
        <taxon>Xiphophorus</taxon>
    </lineage>
</organism>
<evidence type="ECO:0000313" key="15">
    <source>
        <dbReference type="Proteomes" id="UP000261380"/>
    </source>
</evidence>
<feature type="binding site" evidence="9">
    <location>
        <position position="415"/>
    </location>
    <ligand>
        <name>ATP</name>
        <dbReference type="ChEBI" id="CHEBI:30616"/>
    </ligand>
</feature>
<dbReference type="FunFam" id="3.30.200.20:FF:000058">
    <property type="entry name" value="Putative serine/threonine-protein kinase N2"/>
    <property type="match status" value="1"/>
</dbReference>
<evidence type="ECO:0000256" key="1">
    <source>
        <dbReference type="ARBA" id="ARBA00012429"/>
    </source>
</evidence>
<dbReference type="SUPFAM" id="SSF56112">
    <property type="entry name" value="Protein kinase-like (PK-like)"/>
    <property type="match status" value="1"/>
</dbReference>
<evidence type="ECO:0000259" key="11">
    <source>
        <dbReference type="PROSITE" id="PS50011"/>
    </source>
</evidence>